<dbReference type="PANTHER" id="PTHR36749">
    <property type="entry name" value="F7O18.3 PROTEIN"/>
    <property type="match status" value="1"/>
</dbReference>
<evidence type="ECO:0000313" key="3">
    <source>
        <dbReference type="EnsemblPlants" id="AUR62001083-RA:cds"/>
    </source>
</evidence>
<accession>A0A803KPX7</accession>
<organism evidence="3 4">
    <name type="scientific">Chenopodium quinoa</name>
    <name type="common">Quinoa</name>
    <dbReference type="NCBI Taxonomy" id="63459"/>
    <lineage>
        <taxon>Eukaryota</taxon>
        <taxon>Viridiplantae</taxon>
        <taxon>Streptophyta</taxon>
        <taxon>Embryophyta</taxon>
        <taxon>Tracheophyta</taxon>
        <taxon>Spermatophyta</taxon>
        <taxon>Magnoliopsida</taxon>
        <taxon>eudicotyledons</taxon>
        <taxon>Gunneridae</taxon>
        <taxon>Pentapetalae</taxon>
        <taxon>Caryophyllales</taxon>
        <taxon>Chenopodiaceae</taxon>
        <taxon>Chenopodioideae</taxon>
        <taxon>Atripliceae</taxon>
        <taxon>Chenopodium</taxon>
    </lineage>
</organism>
<dbReference type="AlphaFoldDB" id="A0A803KPX7"/>
<reference evidence="3" key="2">
    <citation type="submission" date="2021-03" db="UniProtKB">
        <authorList>
            <consortium name="EnsemblPlants"/>
        </authorList>
    </citation>
    <scope>IDENTIFICATION</scope>
</reference>
<reference evidence="3" key="1">
    <citation type="journal article" date="2017" name="Nature">
        <title>The genome of Chenopodium quinoa.</title>
        <authorList>
            <person name="Jarvis D.E."/>
            <person name="Ho Y.S."/>
            <person name="Lightfoot D.J."/>
            <person name="Schmoeckel S.M."/>
            <person name="Li B."/>
            <person name="Borm T.J.A."/>
            <person name="Ohyanagi H."/>
            <person name="Mineta K."/>
            <person name="Michell C.T."/>
            <person name="Saber N."/>
            <person name="Kharbatia N.M."/>
            <person name="Rupper R.R."/>
            <person name="Sharp A.R."/>
            <person name="Dally N."/>
            <person name="Boughton B.A."/>
            <person name="Woo Y.H."/>
            <person name="Gao G."/>
            <person name="Schijlen E.G.W.M."/>
            <person name="Guo X."/>
            <person name="Momin A.A."/>
            <person name="Negrao S."/>
            <person name="Al-Babili S."/>
            <person name="Gehring C."/>
            <person name="Roessner U."/>
            <person name="Jung C."/>
            <person name="Murphy K."/>
            <person name="Arold S.T."/>
            <person name="Gojobori T."/>
            <person name="van der Linden C.G."/>
            <person name="van Loo E.N."/>
            <person name="Jellen E.N."/>
            <person name="Maughan P.J."/>
            <person name="Tester M."/>
        </authorList>
    </citation>
    <scope>NUCLEOTIDE SEQUENCE [LARGE SCALE GENOMIC DNA]</scope>
    <source>
        <strain evidence="3">cv. PI 614886</strain>
    </source>
</reference>
<keyword evidence="4" id="KW-1185">Reference proteome</keyword>
<evidence type="ECO:0000256" key="1">
    <source>
        <dbReference type="SAM" id="Coils"/>
    </source>
</evidence>
<feature type="region of interest" description="Disordered" evidence="2">
    <location>
        <begin position="1"/>
        <end position="85"/>
    </location>
</feature>
<name>A0A803KPX7_CHEQI</name>
<dbReference type="PANTHER" id="PTHR36749:SF1">
    <property type="entry name" value="F7O18.3 PROTEIN"/>
    <property type="match status" value="1"/>
</dbReference>
<evidence type="ECO:0000313" key="4">
    <source>
        <dbReference type="Proteomes" id="UP000596660"/>
    </source>
</evidence>
<feature type="compositionally biased region" description="Low complexity" evidence="2">
    <location>
        <begin position="16"/>
        <end position="29"/>
    </location>
</feature>
<dbReference type="EnsemblPlants" id="AUR62001083-RA">
    <property type="protein sequence ID" value="AUR62001083-RA:cds"/>
    <property type="gene ID" value="AUR62001083"/>
</dbReference>
<keyword evidence="1" id="KW-0175">Coiled coil</keyword>
<evidence type="ECO:0000256" key="2">
    <source>
        <dbReference type="SAM" id="MobiDB-lite"/>
    </source>
</evidence>
<dbReference type="Gramene" id="AUR62001083-RA">
    <property type="protein sequence ID" value="AUR62001083-RA:cds"/>
    <property type="gene ID" value="AUR62001083"/>
</dbReference>
<protein>
    <submittedName>
        <fullName evidence="3">Uncharacterized protein</fullName>
    </submittedName>
</protein>
<feature type="coiled-coil region" evidence="1">
    <location>
        <begin position="245"/>
        <end position="272"/>
    </location>
</feature>
<proteinExistence type="predicted"/>
<dbReference type="Proteomes" id="UP000596660">
    <property type="component" value="Unplaced"/>
</dbReference>
<feature type="compositionally biased region" description="Polar residues" evidence="2">
    <location>
        <begin position="37"/>
        <end position="46"/>
    </location>
</feature>
<sequence length="429" mass="47779">MAGDLFGDLPPPSYLSPPSQEQQEQQLHLQPHKSVKINENNKTTSIIKDPTPLPPPPLKSAFKRSKPPESTPNEEVGSGKKLRFKTSTDASISQIAEAMQKIASHIGNSAKFSKASKLAIQLIQAGSVKPETADHFFSILEAAMFSPTSCNNASARSDYHALFSAAQDAKDCLNKKQKNQLTVWTIRAVVANDLYTDDSFCGCSVPLWLTGWYCSSSELPNVEARFSKAAGRVKDLISNLPVATKEDDAEEVAALQDEKERVSREVQSSQDVIPSDLSNEVTTKEEFDPFGLDALISSKPKKEAKNNKGKEDEEEMMRFLRLQREAIINCLEIAAKRYKIPWCQTVIDILVKHAYDNVSRFTSQQRDAIGKLWTSIREQLNRRKQGKSVSGKLDVTAFESLQEKYSNEKISIRRAVGGTGDRRCQQWLG</sequence>